<keyword evidence="3" id="KW-1185">Reference proteome</keyword>
<evidence type="ECO:0000313" key="3">
    <source>
        <dbReference type="Proteomes" id="UP001443914"/>
    </source>
</evidence>
<dbReference type="PANTHER" id="PTHR11538">
    <property type="entry name" value="PHENYLALANYL-TRNA SYNTHETASE"/>
    <property type="match status" value="1"/>
</dbReference>
<accession>A0AAW1HCL2</accession>
<evidence type="ECO:0000313" key="2">
    <source>
        <dbReference type="EMBL" id="KAK9673767.1"/>
    </source>
</evidence>
<reference evidence="2" key="1">
    <citation type="submission" date="2024-03" db="EMBL/GenBank/DDBJ databases">
        <title>WGS assembly of Saponaria officinalis var. Norfolk2.</title>
        <authorList>
            <person name="Jenkins J."/>
            <person name="Shu S."/>
            <person name="Grimwood J."/>
            <person name="Barry K."/>
            <person name="Goodstein D."/>
            <person name="Schmutz J."/>
            <person name="Leebens-Mack J."/>
            <person name="Osbourn A."/>
        </authorList>
    </citation>
    <scope>NUCLEOTIDE SEQUENCE [LARGE SCALE GENOMIC DNA]</scope>
    <source>
        <strain evidence="2">JIC</strain>
    </source>
</reference>
<feature type="domain" description="25S rRNA (uridine-N(3))-methyltransferase BMT5-like" evidence="1">
    <location>
        <begin position="141"/>
        <end position="303"/>
    </location>
</feature>
<dbReference type="PANTHER" id="PTHR11538:SF70">
    <property type="entry name" value="25S RRNA (URIDINE-N(3))-METHYLTRANSFERASE BMT5-LIKE DOMAIN-CONTAINING PROTEIN"/>
    <property type="match status" value="1"/>
</dbReference>
<name>A0AAW1HCL2_SAPOF</name>
<dbReference type="AlphaFoldDB" id="A0AAW1HCL2"/>
<sequence length="330" mass="37563">MGQVLSYIWRCVRPIPKLEDDSRRVPHNDQSSQFEQDSHYIAIPDSDNARGSVSGLNPDVNSNSQKRVCTRTEHFVVVDLSNVDEKNDSAELEEEETQETTQIIVKKEVIAEVLVTPSELTYVPRETVKKIGPYTSKQTTLLVGEGDFSFSASLAVAFGCASNMIATSLNSQEFLAKNYRKFRRNKMALEVRGCMVIHGVDATNMINHDLLGCLRFDRIVFNFPHAGCFGRTDHDMCKNRELIKGFLRCVKKMLNREGEIHITHKSNGYFRQWNIPKLGLDQGLELIREIKFIRSIYAGYHTKFGFGGNKDFHCNPSKTYMFGIHPTQMV</sequence>
<protein>
    <recommendedName>
        <fullName evidence="1">25S rRNA (uridine-N(3))-methyltransferase BMT5-like domain-containing protein</fullName>
    </recommendedName>
</protein>
<dbReference type="Pfam" id="PF10354">
    <property type="entry name" value="BMT5-like"/>
    <property type="match status" value="1"/>
</dbReference>
<dbReference type="GO" id="GO:0005737">
    <property type="term" value="C:cytoplasm"/>
    <property type="evidence" value="ECO:0007669"/>
    <property type="project" value="TreeGrafter"/>
</dbReference>
<dbReference type="InterPro" id="IPR019446">
    <property type="entry name" value="BMT5-like"/>
</dbReference>
<comment type="caution">
    <text evidence="2">The sequence shown here is derived from an EMBL/GenBank/DDBJ whole genome shotgun (WGS) entry which is preliminary data.</text>
</comment>
<dbReference type="GO" id="GO:0070042">
    <property type="term" value="F:rRNA (uridine-N3-)-methyltransferase activity"/>
    <property type="evidence" value="ECO:0007669"/>
    <property type="project" value="InterPro"/>
</dbReference>
<proteinExistence type="predicted"/>
<evidence type="ECO:0000259" key="1">
    <source>
        <dbReference type="Pfam" id="PF10354"/>
    </source>
</evidence>
<organism evidence="2 3">
    <name type="scientific">Saponaria officinalis</name>
    <name type="common">Common soapwort</name>
    <name type="synonym">Lychnis saponaria</name>
    <dbReference type="NCBI Taxonomy" id="3572"/>
    <lineage>
        <taxon>Eukaryota</taxon>
        <taxon>Viridiplantae</taxon>
        <taxon>Streptophyta</taxon>
        <taxon>Embryophyta</taxon>
        <taxon>Tracheophyta</taxon>
        <taxon>Spermatophyta</taxon>
        <taxon>Magnoliopsida</taxon>
        <taxon>eudicotyledons</taxon>
        <taxon>Gunneridae</taxon>
        <taxon>Pentapetalae</taxon>
        <taxon>Caryophyllales</taxon>
        <taxon>Caryophyllaceae</taxon>
        <taxon>Caryophylleae</taxon>
        <taxon>Saponaria</taxon>
    </lineage>
</organism>
<dbReference type="Proteomes" id="UP001443914">
    <property type="component" value="Unassembled WGS sequence"/>
</dbReference>
<gene>
    <name evidence="2" type="ORF">RND81_12G188000</name>
</gene>
<dbReference type="EMBL" id="JBDFQZ010000012">
    <property type="protein sequence ID" value="KAK9673767.1"/>
    <property type="molecule type" value="Genomic_DNA"/>
</dbReference>
<dbReference type="GO" id="GO:0070475">
    <property type="term" value="P:rRNA base methylation"/>
    <property type="evidence" value="ECO:0007669"/>
    <property type="project" value="InterPro"/>
</dbReference>